<dbReference type="EMBL" id="APPH01000006">
    <property type="protein sequence ID" value="ENV10216.1"/>
    <property type="molecule type" value="Genomic_DNA"/>
</dbReference>
<dbReference type="HOGENOM" id="CLU_544728_0_0_6"/>
<organism evidence="2 3">
    <name type="scientific">Acinetobacter higginsii</name>
    <dbReference type="NCBI Taxonomy" id="70347"/>
    <lineage>
        <taxon>Bacteria</taxon>
        <taxon>Pseudomonadati</taxon>
        <taxon>Pseudomonadota</taxon>
        <taxon>Gammaproteobacteria</taxon>
        <taxon>Moraxellales</taxon>
        <taxon>Moraxellaceae</taxon>
        <taxon>Acinetobacter</taxon>
    </lineage>
</organism>
<sequence length="500" mass="59142">MSEGKWSANQQNEDPSSHMNDSSLFTTDQEIGGIADVIIEKLFADERLEQLLTKSILSSSVKERPRTNRQKKKNKSYILLEELIPKDNNRLKSRIKEDKSLEEYLAVIETLYREFDVEYIDFPIDKENLKRGSNDWLFLYNRIDFLMRAEVFMLVLLFKPTPAFIDSPSQLQQIEKESLAQLEKRVTNLGRELLYLCKHKDFIQRLEGNYFTRNIQILAAYFKAEFSLRNKKISKFTLEQDMNVSSLVSLNRLLIGLKNFADSGEFEPYKNNLSIRQREGDAEHTIVKLSHIDAAKKWKQSSERLRKAIQYFQGYKKQDIVLYRFRLEIEYTKNEGRVSYEKFQKFFTLLNKKAARSEGFPGYLSFVYFWRENFNTENLVQDILIIFNANSLIEKKTQQEGAVTNIRDIPNEFSTYIFDYLKVSSECFEGKETKLNFQPIPILQNQEWNMPAELIIESGDKEKWTFFEKRVLPYFIFLETFDVDYIDDIKSRFSRGQKTI</sequence>
<reference evidence="2 3" key="1">
    <citation type="submission" date="2013-02" db="EMBL/GenBank/DDBJ databases">
        <title>The Genome Sequence of Acinetobacter sp. CIP 56.2.</title>
        <authorList>
            <consortium name="The Broad Institute Genome Sequencing Platform"/>
            <consortium name="The Broad Institute Genome Sequencing Center for Infectious Disease"/>
            <person name="Cerqueira G."/>
            <person name="Feldgarden M."/>
            <person name="Courvalin P."/>
            <person name="Perichon B."/>
            <person name="Grillot-Courvalin C."/>
            <person name="Clermont D."/>
            <person name="Rocha E."/>
            <person name="Yoon E.-J."/>
            <person name="Nemec A."/>
            <person name="Walker B."/>
            <person name="Young S.K."/>
            <person name="Zeng Q."/>
            <person name="Gargeya S."/>
            <person name="Fitzgerald M."/>
            <person name="Haas B."/>
            <person name="Abouelleil A."/>
            <person name="Alvarado L."/>
            <person name="Arachchi H.M."/>
            <person name="Berlin A.M."/>
            <person name="Chapman S.B."/>
            <person name="Dewar J."/>
            <person name="Goldberg J."/>
            <person name="Griggs A."/>
            <person name="Gujja S."/>
            <person name="Hansen M."/>
            <person name="Howarth C."/>
            <person name="Imamovic A."/>
            <person name="Larimer J."/>
            <person name="McCowan C."/>
            <person name="Murphy C."/>
            <person name="Neiman D."/>
            <person name="Pearson M."/>
            <person name="Priest M."/>
            <person name="Roberts A."/>
            <person name="Saif S."/>
            <person name="Shea T."/>
            <person name="Sisk P."/>
            <person name="Sykes S."/>
            <person name="Wortman J."/>
            <person name="Nusbaum C."/>
            <person name="Birren B."/>
        </authorList>
    </citation>
    <scope>NUCLEOTIDE SEQUENCE [LARGE SCALE GENOMIC DNA]</scope>
    <source>
        <strain evidence="2 3">CIP 56.2</strain>
    </source>
</reference>
<dbReference type="PATRIC" id="fig|1144672.3.peg.1329"/>
<dbReference type="eggNOG" id="ENOG5031R7G">
    <property type="taxonomic scope" value="Bacteria"/>
</dbReference>
<comment type="caution">
    <text evidence="2">The sequence shown here is derived from an EMBL/GenBank/DDBJ whole genome shotgun (WGS) entry which is preliminary data.</text>
</comment>
<evidence type="ECO:0000256" key="1">
    <source>
        <dbReference type="SAM" id="MobiDB-lite"/>
    </source>
</evidence>
<evidence type="ECO:0000313" key="2">
    <source>
        <dbReference type="EMBL" id="ENV10216.1"/>
    </source>
</evidence>
<protein>
    <recommendedName>
        <fullName evidence="4">DUF2357 domain-containing protein</fullName>
    </recommendedName>
</protein>
<gene>
    <name evidence="2" type="ORF">F966_01389</name>
</gene>
<accession>N8WE79</accession>
<dbReference type="RefSeq" id="WP_004803741.1">
    <property type="nucleotide sequence ID" value="NZ_KB849440.1"/>
</dbReference>
<dbReference type="Proteomes" id="UP000013209">
    <property type="component" value="Unassembled WGS sequence"/>
</dbReference>
<name>N8WE79_9GAMM</name>
<evidence type="ECO:0008006" key="4">
    <source>
        <dbReference type="Google" id="ProtNLM"/>
    </source>
</evidence>
<feature type="compositionally biased region" description="Polar residues" evidence="1">
    <location>
        <begin position="7"/>
        <end position="24"/>
    </location>
</feature>
<feature type="region of interest" description="Disordered" evidence="1">
    <location>
        <begin position="1"/>
        <end position="24"/>
    </location>
</feature>
<evidence type="ECO:0000313" key="3">
    <source>
        <dbReference type="Proteomes" id="UP000013209"/>
    </source>
</evidence>
<proteinExistence type="predicted"/>
<dbReference type="AlphaFoldDB" id="N8WE79"/>